<keyword evidence="11" id="KW-1133">Transmembrane helix</keyword>
<keyword evidence="13" id="KW-1185">Reference proteome</keyword>
<keyword evidence="5 9" id="KW-0479">Metal-binding</keyword>
<dbReference type="Proteomes" id="UP000310158">
    <property type="component" value="Unassembled WGS sequence"/>
</dbReference>
<organism evidence="12 13">
    <name type="scientific">Bondarzewia mesenterica</name>
    <dbReference type="NCBI Taxonomy" id="1095465"/>
    <lineage>
        <taxon>Eukaryota</taxon>
        <taxon>Fungi</taxon>
        <taxon>Dikarya</taxon>
        <taxon>Basidiomycota</taxon>
        <taxon>Agaricomycotina</taxon>
        <taxon>Agaricomycetes</taxon>
        <taxon>Russulales</taxon>
        <taxon>Bondarzewiaceae</taxon>
        <taxon>Bondarzewia</taxon>
    </lineage>
</organism>
<dbReference type="InterPro" id="IPR001128">
    <property type="entry name" value="Cyt_P450"/>
</dbReference>
<evidence type="ECO:0000256" key="2">
    <source>
        <dbReference type="ARBA" id="ARBA00005179"/>
    </source>
</evidence>
<keyword evidence="7 9" id="KW-0408">Iron</keyword>
<evidence type="ECO:0000256" key="11">
    <source>
        <dbReference type="SAM" id="Phobius"/>
    </source>
</evidence>
<dbReference type="PANTHER" id="PTHR46300:SF7">
    <property type="entry name" value="P450, PUTATIVE (EUROFUNG)-RELATED"/>
    <property type="match status" value="1"/>
</dbReference>
<dbReference type="GO" id="GO:0020037">
    <property type="term" value="F:heme binding"/>
    <property type="evidence" value="ECO:0007669"/>
    <property type="project" value="InterPro"/>
</dbReference>
<gene>
    <name evidence="12" type="ORF">EW146_g7425</name>
</gene>
<dbReference type="PROSITE" id="PS00086">
    <property type="entry name" value="CYTOCHROME_P450"/>
    <property type="match status" value="1"/>
</dbReference>
<dbReference type="InterPro" id="IPR036396">
    <property type="entry name" value="Cyt_P450_sf"/>
</dbReference>
<protein>
    <recommendedName>
        <fullName evidence="14">Cytochrome P450</fullName>
    </recommendedName>
</protein>
<dbReference type="InterPro" id="IPR050364">
    <property type="entry name" value="Cytochrome_P450_fung"/>
</dbReference>
<evidence type="ECO:0008006" key="14">
    <source>
        <dbReference type="Google" id="ProtNLM"/>
    </source>
</evidence>
<reference evidence="12 13" key="1">
    <citation type="submission" date="2019-02" db="EMBL/GenBank/DDBJ databases">
        <title>Genome sequencing of the rare red list fungi Bondarzewia mesenterica.</title>
        <authorList>
            <person name="Buettner E."/>
            <person name="Kellner H."/>
        </authorList>
    </citation>
    <scope>NUCLEOTIDE SEQUENCE [LARGE SCALE GENOMIC DNA]</scope>
    <source>
        <strain evidence="12 13">DSM 108281</strain>
    </source>
</reference>
<proteinExistence type="inferred from homology"/>
<keyword evidence="11" id="KW-0472">Membrane</keyword>
<evidence type="ECO:0000256" key="7">
    <source>
        <dbReference type="ARBA" id="ARBA00023004"/>
    </source>
</evidence>
<accession>A0A4S4LKZ3</accession>
<evidence type="ECO:0000256" key="9">
    <source>
        <dbReference type="PIRSR" id="PIRSR602401-1"/>
    </source>
</evidence>
<keyword evidence="8 10" id="KW-0503">Monooxygenase</keyword>
<evidence type="ECO:0000256" key="4">
    <source>
        <dbReference type="ARBA" id="ARBA00022617"/>
    </source>
</evidence>
<evidence type="ECO:0000256" key="10">
    <source>
        <dbReference type="RuleBase" id="RU000461"/>
    </source>
</evidence>
<dbReference type="PANTHER" id="PTHR46300">
    <property type="entry name" value="P450, PUTATIVE (EUROFUNG)-RELATED-RELATED"/>
    <property type="match status" value="1"/>
</dbReference>
<dbReference type="CDD" id="cd11065">
    <property type="entry name" value="CYP64-like"/>
    <property type="match status" value="1"/>
</dbReference>
<comment type="similarity">
    <text evidence="3 10">Belongs to the cytochrome P450 family.</text>
</comment>
<evidence type="ECO:0000256" key="6">
    <source>
        <dbReference type="ARBA" id="ARBA00023002"/>
    </source>
</evidence>
<comment type="caution">
    <text evidence="12">The sequence shown here is derived from an EMBL/GenBank/DDBJ whole genome shotgun (WGS) entry which is preliminary data.</text>
</comment>
<dbReference type="GO" id="GO:0005506">
    <property type="term" value="F:iron ion binding"/>
    <property type="evidence" value="ECO:0007669"/>
    <property type="project" value="InterPro"/>
</dbReference>
<evidence type="ECO:0000256" key="3">
    <source>
        <dbReference type="ARBA" id="ARBA00010617"/>
    </source>
</evidence>
<comment type="pathway">
    <text evidence="2">Secondary metabolite biosynthesis.</text>
</comment>
<dbReference type="AlphaFoldDB" id="A0A4S4LKZ3"/>
<name>A0A4S4LKZ3_9AGAM</name>
<dbReference type="PRINTS" id="PR00463">
    <property type="entry name" value="EP450I"/>
</dbReference>
<feature type="transmembrane region" description="Helical" evidence="11">
    <location>
        <begin position="6"/>
        <end position="23"/>
    </location>
</feature>
<dbReference type="InterPro" id="IPR017972">
    <property type="entry name" value="Cyt_P450_CS"/>
</dbReference>
<comment type="cofactor">
    <cofactor evidence="1 9">
        <name>heme</name>
        <dbReference type="ChEBI" id="CHEBI:30413"/>
    </cofactor>
</comment>
<evidence type="ECO:0000256" key="1">
    <source>
        <dbReference type="ARBA" id="ARBA00001971"/>
    </source>
</evidence>
<dbReference type="OrthoDB" id="2789670at2759"/>
<dbReference type="GO" id="GO:0004497">
    <property type="term" value="F:monooxygenase activity"/>
    <property type="evidence" value="ECO:0007669"/>
    <property type="project" value="UniProtKB-KW"/>
</dbReference>
<dbReference type="Gene3D" id="1.10.630.10">
    <property type="entry name" value="Cytochrome P450"/>
    <property type="match status" value="1"/>
</dbReference>
<evidence type="ECO:0000313" key="12">
    <source>
        <dbReference type="EMBL" id="THH12729.1"/>
    </source>
</evidence>
<keyword evidence="4 9" id="KW-0349">Heme</keyword>
<evidence type="ECO:0000256" key="8">
    <source>
        <dbReference type="ARBA" id="ARBA00023033"/>
    </source>
</evidence>
<evidence type="ECO:0000256" key="5">
    <source>
        <dbReference type="ARBA" id="ARBA00022723"/>
    </source>
</evidence>
<evidence type="ECO:0000313" key="13">
    <source>
        <dbReference type="Proteomes" id="UP000310158"/>
    </source>
</evidence>
<feature type="binding site" description="axial binding residue" evidence="9">
    <location>
        <position position="436"/>
    </location>
    <ligand>
        <name>heme</name>
        <dbReference type="ChEBI" id="CHEBI:30413"/>
    </ligand>
    <ligandPart>
        <name>Fe</name>
        <dbReference type="ChEBI" id="CHEBI:18248"/>
    </ligandPart>
</feature>
<dbReference type="InterPro" id="IPR002401">
    <property type="entry name" value="Cyt_P450_E_grp-I"/>
</dbReference>
<sequence length="514" mass="57682">MTGITILDIVFFAFGLWFVRRILVRRRLALPPLPPGPKGLPLVGNVMGLPKENQWKTFAEWGKKWGGLIHVSTFGRHVIVINDGETAVKMLNKKSNIYSDRPMHVMAGELAGWNNSIVLAPYGDRLRKLRSLVNRVTGTRTNLVAFHGHIQVESYRSLRRLLHKPEALVETLRKTSGAIILSIFYGYQIQEDDDPLVHVADVAMDGFSKASEPGAWLVDIIPVIKYVPTWFPGASFKRLAPEWRKYFIAMLNQPFNLVKQQMVDGTALPSFTLDLLQGKKVTPEEEELMKVAAGNMYGGGADTIVSSMHTFFLAMTLFPEVLQRGQLEIDSVVGNDRLPTLDDHLPYVEALVSEVLRWGPVVPLGVMHRVMEDDIQDGYLIPKGSSVFQNIRKMLHDPRTYKNPEIFNPQRFLETNGRPTEQDPRLYCFGFGRRICPGMRFADASLFLQCATVLAVFNITKAVSEKGVVIEPVVEYTSGTGTYRTSHPKPFKCSIKPRSAKAEALIMSSQTAEL</sequence>
<dbReference type="Pfam" id="PF00067">
    <property type="entry name" value="p450"/>
    <property type="match status" value="1"/>
</dbReference>
<keyword evidence="11" id="KW-0812">Transmembrane</keyword>
<dbReference type="EMBL" id="SGPL01000427">
    <property type="protein sequence ID" value="THH12729.1"/>
    <property type="molecule type" value="Genomic_DNA"/>
</dbReference>
<keyword evidence="6 10" id="KW-0560">Oxidoreductase</keyword>
<dbReference type="SUPFAM" id="SSF48264">
    <property type="entry name" value="Cytochrome P450"/>
    <property type="match status" value="1"/>
</dbReference>
<dbReference type="GO" id="GO:0016705">
    <property type="term" value="F:oxidoreductase activity, acting on paired donors, with incorporation or reduction of molecular oxygen"/>
    <property type="evidence" value="ECO:0007669"/>
    <property type="project" value="InterPro"/>
</dbReference>